<keyword evidence="3" id="KW-1185">Reference proteome</keyword>
<accession>A0A0U3CGN6</accession>
<reference evidence="2 3" key="1">
    <citation type="submission" date="2015-04" db="EMBL/GenBank/DDBJ databases">
        <title>The complete genome sequence of the rumen methanogen Methanobrevibacter millerae SM9.</title>
        <authorList>
            <person name="Leahy S.C."/>
            <person name="Kelly W.J."/>
            <person name="Pacheco D.M."/>
            <person name="Li D."/>
            <person name="Altermann E."/>
            <person name="Attwood G.T."/>
        </authorList>
    </citation>
    <scope>NUCLEOTIDE SEQUENCE [LARGE SCALE GENOMIC DNA]</scope>
    <source>
        <strain evidence="2 3">SM9</strain>
    </source>
</reference>
<name>A0A0U3CGN6_9EURY</name>
<dbReference type="InterPro" id="IPR053955">
    <property type="entry name" value="Csm6_CARF"/>
</dbReference>
<dbReference type="KEGG" id="mmil:sm9_1188"/>
<feature type="domain" description="Csm6 CARF" evidence="1">
    <location>
        <begin position="72"/>
        <end position="153"/>
    </location>
</feature>
<dbReference type="Proteomes" id="UP000067738">
    <property type="component" value="Chromosome"/>
</dbReference>
<dbReference type="Gene3D" id="3.40.50.10770">
    <property type="entry name" value="Hypothetical protein VC1899 like domain (Restriction endonuclease-like)"/>
    <property type="match status" value="1"/>
</dbReference>
<dbReference type="Pfam" id="PF22208">
    <property type="entry name" value="Cas_Csm6_CARF"/>
    <property type="match status" value="1"/>
</dbReference>
<proteinExistence type="predicted"/>
<dbReference type="NCBIfam" id="TIGR02710">
    <property type="entry name" value="TIGR02710 family CRISPR-associated CARF protein"/>
    <property type="match status" value="1"/>
</dbReference>
<dbReference type="Pfam" id="PF09670">
    <property type="entry name" value="Cas_Cas02710"/>
    <property type="match status" value="1"/>
</dbReference>
<gene>
    <name evidence="2" type="ORF">sm9_1188</name>
</gene>
<evidence type="ECO:0000259" key="1">
    <source>
        <dbReference type="Pfam" id="PF22208"/>
    </source>
</evidence>
<evidence type="ECO:0000313" key="2">
    <source>
        <dbReference type="EMBL" id="ALT68971.1"/>
    </source>
</evidence>
<dbReference type="RefSeq" id="WP_058739245.1">
    <property type="nucleotide sequence ID" value="NZ_CP011266.1"/>
</dbReference>
<dbReference type="InterPro" id="IPR014082">
    <property type="entry name" value="CRISPR-assoc_prot_Cas02710"/>
</dbReference>
<dbReference type="EMBL" id="CP011266">
    <property type="protein sequence ID" value="ALT68971.1"/>
    <property type="molecule type" value="Genomic_DNA"/>
</dbReference>
<dbReference type="AlphaFoldDB" id="A0A0U3CGN6"/>
<dbReference type="OrthoDB" id="115930at2157"/>
<dbReference type="GeneID" id="26736148"/>
<evidence type="ECO:0000313" key="3">
    <source>
        <dbReference type="Proteomes" id="UP000067738"/>
    </source>
</evidence>
<sequence length="416" mass="49143">MLKEDRILFMTVGTGGKEVKILVDGLFKCITQTKATYVVFFTSDSSKNTVNLIKEKYLKEKNKELDFSHCINFNDKDVDNFDIIFESFKNELLKFNDEYEVIINYTSGTKTMTMTAALISTLYNKELVAITGERYSNGENKNLIIEGTEKIDYLNLYKYHDIILIRKLKELFNNHRFESGEIILGDITGLNINKKAYLKLFKFYYFFDIVNFKEAFNNFDYQLFKINFPKFSGQLELNKDSLDIILGNKSCEKTIKDLYILASIINNAKRRAEEKKYDDAIARLYNSFEFIAQSKLKNEYEIDSSDVDIKILENYSIPKKHMDKYKRMKGKIKLSLERDYRLLNQLNDPLGKYYMNHISHIRKILDTRNHSILAHGINPQTKNNYDKFHDLVFEFIDLFCDDFEIYLEKTKFPKFE</sequence>
<dbReference type="PATRIC" id="fig|230361.4.peg.1228"/>
<organism evidence="2 3">
    <name type="scientific">Methanobrevibacter millerae</name>
    <dbReference type="NCBI Taxonomy" id="230361"/>
    <lineage>
        <taxon>Archaea</taxon>
        <taxon>Methanobacteriati</taxon>
        <taxon>Methanobacteriota</taxon>
        <taxon>Methanomada group</taxon>
        <taxon>Methanobacteria</taxon>
        <taxon>Methanobacteriales</taxon>
        <taxon>Methanobacteriaceae</taxon>
        <taxon>Methanobrevibacter</taxon>
    </lineage>
</organism>
<protein>
    <submittedName>
        <fullName evidence="2">CRISPR-associated protein TIGR02710 family</fullName>
    </submittedName>
</protein>